<keyword evidence="1" id="KW-0677">Repeat</keyword>
<dbReference type="InterPro" id="IPR056884">
    <property type="entry name" value="NPHP3-like_N"/>
</dbReference>
<dbReference type="OrthoDB" id="3068650at2759"/>
<comment type="caution">
    <text evidence="4">The sequence shown here is derived from an EMBL/GenBank/DDBJ whole genome shotgun (WGS) entry which is preliminary data.</text>
</comment>
<dbReference type="Proteomes" id="UP000001861">
    <property type="component" value="Unassembled WGS sequence"/>
</dbReference>
<evidence type="ECO:0000256" key="1">
    <source>
        <dbReference type="ARBA" id="ARBA00022737"/>
    </source>
</evidence>
<dbReference type="SUPFAM" id="SSF52540">
    <property type="entry name" value="P-loop containing nucleoside triphosphate hydrolases"/>
    <property type="match status" value="1"/>
</dbReference>
<dbReference type="VEuPathDB" id="FungiDB:CC1G_05063"/>
<dbReference type="EMBL" id="AACS02000008">
    <property type="protein sequence ID" value="EAU85846.2"/>
    <property type="molecule type" value="Genomic_DNA"/>
</dbReference>
<name>A8NSQ8_COPC7</name>
<accession>A8NSQ8</accession>
<reference evidence="4 5" key="1">
    <citation type="journal article" date="2010" name="Proc. Natl. Acad. Sci. U.S.A.">
        <title>Insights into evolution of multicellular fungi from the assembled chromosomes of the mushroom Coprinopsis cinerea (Coprinus cinereus).</title>
        <authorList>
            <person name="Stajich J.E."/>
            <person name="Wilke S.K."/>
            <person name="Ahren D."/>
            <person name="Au C.H."/>
            <person name="Birren B.W."/>
            <person name="Borodovsky M."/>
            <person name="Burns C."/>
            <person name="Canback B."/>
            <person name="Casselton L.A."/>
            <person name="Cheng C.K."/>
            <person name="Deng J."/>
            <person name="Dietrich F.S."/>
            <person name="Fargo D.C."/>
            <person name="Farman M.L."/>
            <person name="Gathman A.C."/>
            <person name="Goldberg J."/>
            <person name="Guigo R."/>
            <person name="Hoegger P.J."/>
            <person name="Hooker J.B."/>
            <person name="Huggins A."/>
            <person name="James T.Y."/>
            <person name="Kamada T."/>
            <person name="Kilaru S."/>
            <person name="Kodira C."/>
            <person name="Kues U."/>
            <person name="Kupfer D."/>
            <person name="Kwan H.S."/>
            <person name="Lomsadze A."/>
            <person name="Li W."/>
            <person name="Lilly W.W."/>
            <person name="Ma L.J."/>
            <person name="Mackey A.J."/>
            <person name="Manning G."/>
            <person name="Martin F."/>
            <person name="Muraguchi H."/>
            <person name="Natvig D.O."/>
            <person name="Palmerini H."/>
            <person name="Ramesh M.A."/>
            <person name="Rehmeyer C.J."/>
            <person name="Roe B.A."/>
            <person name="Shenoy N."/>
            <person name="Stanke M."/>
            <person name="Ter-Hovhannisyan V."/>
            <person name="Tunlid A."/>
            <person name="Velagapudi R."/>
            <person name="Vision T.J."/>
            <person name="Zeng Q."/>
            <person name="Zolan M.E."/>
            <person name="Pukkila P.J."/>
        </authorList>
    </citation>
    <scope>NUCLEOTIDE SEQUENCE [LARGE SCALE GENOMIC DNA]</scope>
    <source>
        <strain evidence="5">Okayama-7 / 130 / ATCC MYA-4618 / FGSC 9003</strain>
    </source>
</reference>
<proteinExistence type="predicted"/>
<evidence type="ECO:0000256" key="2">
    <source>
        <dbReference type="SAM" id="MobiDB-lite"/>
    </source>
</evidence>
<feature type="region of interest" description="Disordered" evidence="2">
    <location>
        <begin position="379"/>
        <end position="403"/>
    </location>
</feature>
<dbReference type="Gene3D" id="3.40.50.300">
    <property type="entry name" value="P-loop containing nucleotide triphosphate hydrolases"/>
    <property type="match status" value="1"/>
</dbReference>
<dbReference type="InterPro" id="IPR027417">
    <property type="entry name" value="P-loop_NTPase"/>
</dbReference>
<dbReference type="GeneID" id="6012610"/>
<feature type="compositionally biased region" description="Polar residues" evidence="2">
    <location>
        <begin position="388"/>
        <end position="403"/>
    </location>
</feature>
<dbReference type="AlphaFoldDB" id="A8NSQ8"/>
<feature type="domain" description="Nephrocystin 3-like N-terminal" evidence="3">
    <location>
        <begin position="192"/>
        <end position="352"/>
    </location>
</feature>
<evidence type="ECO:0000313" key="5">
    <source>
        <dbReference type="Proteomes" id="UP000001861"/>
    </source>
</evidence>
<evidence type="ECO:0000313" key="4">
    <source>
        <dbReference type="EMBL" id="EAU85846.2"/>
    </source>
</evidence>
<dbReference type="RefSeq" id="XP_001836070.2">
    <property type="nucleotide sequence ID" value="XM_001836018.2"/>
</dbReference>
<dbReference type="STRING" id="240176.A8NSQ8"/>
<gene>
    <name evidence="4" type="ORF">CC1G_05063</name>
</gene>
<dbReference type="KEGG" id="cci:CC1G_05063"/>
<dbReference type="Pfam" id="PF24883">
    <property type="entry name" value="NPHP3_N"/>
    <property type="match status" value="1"/>
</dbReference>
<dbReference type="HOGENOM" id="CLU_683367_0_0_1"/>
<evidence type="ECO:0000259" key="3">
    <source>
        <dbReference type="Pfam" id="PF24883"/>
    </source>
</evidence>
<sequence length="403" mass="45058">MAADSNAQRLSHCNLPIFLIPVPKDKIKGPDNLNSSHSFKRPGWFQENFLDRYWKNFTSHYLHVADGVRSRHMDNVAAGRPFAPGTKDGIDRSLNTIAELAMEYQSACADKDTVHARAVAQKIQKKASALRVLECLSNMECSKLLENKTAQLSPCYETIVNKRDNRASLLSPLHTIQMCNPKFRKDILMECTTWIAECTRDNCIFWLNGEPGCGKSVVAHWFADGCEKRNSLAASYVFTKPTSTAALLDGFVANLATDFAEYLGDPWRNALVSTATNIGLEKYADQFFTRPLRHQMGKLLVPTFFVIDPTQQKPLLVVLDGLDKCDDFALKALFELIEEAILHLPICFFISSTETKVLTAYLRQGPLSKHVQECHIPGPYLNRPGPNRASTPTPVNINLPASE</sequence>
<protein>
    <recommendedName>
        <fullName evidence="3">Nephrocystin 3-like N-terminal domain-containing protein</fullName>
    </recommendedName>
</protein>
<keyword evidence="5" id="KW-1185">Reference proteome</keyword>
<dbReference type="InParanoid" id="A8NSQ8"/>
<organism evidence="4 5">
    <name type="scientific">Coprinopsis cinerea (strain Okayama-7 / 130 / ATCC MYA-4618 / FGSC 9003)</name>
    <name type="common">Inky cap fungus</name>
    <name type="synonym">Hormographiella aspergillata</name>
    <dbReference type="NCBI Taxonomy" id="240176"/>
    <lineage>
        <taxon>Eukaryota</taxon>
        <taxon>Fungi</taxon>
        <taxon>Dikarya</taxon>
        <taxon>Basidiomycota</taxon>
        <taxon>Agaricomycotina</taxon>
        <taxon>Agaricomycetes</taxon>
        <taxon>Agaricomycetidae</taxon>
        <taxon>Agaricales</taxon>
        <taxon>Agaricineae</taxon>
        <taxon>Psathyrellaceae</taxon>
        <taxon>Coprinopsis</taxon>
    </lineage>
</organism>